<proteinExistence type="inferred from homology"/>
<dbReference type="NCBIfam" id="NF001965">
    <property type="entry name" value="PRK00742.1"/>
    <property type="match status" value="1"/>
</dbReference>
<accession>A0A074JY48</accession>
<reference evidence="10 11" key="1">
    <citation type="journal article" date="2015" name="Antonie Van Leeuwenhoek">
        <title>Thioclava indica sp. nov., isolated from surface seawater of the Indian Ocean.</title>
        <authorList>
            <person name="Liu Y."/>
            <person name="Lai Q."/>
            <person name="Du J."/>
            <person name="Xu H."/>
            <person name="Jiang L."/>
            <person name="Shao Z."/>
        </authorList>
    </citation>
    <scope>NUCLEOTIDE SEQUENCE [LARGE SCALE GENOMIC DNA]</scope>
    <source>
        <strain evidence="10 11">DT23-4</strain>
    </source>
</reference>
<dbReference type="Gene3D" id="3.40.50.180">
    <property type="entry name" value="Methylesterase CheB, C-terminal domain"/>
    <property type="match status" value="1"/>
</dbReference>
<keyword evidence="2 5" id="KW-0145">Chemotaxis</keyword>
<dbReference type="STRING" id="1353528.DT23_12105"/>
<dbReference type="InterPro" id="IPR035909">
    <property type="entry name" value="CheB_C"/>
</dbReference>
<protein>
    <recommendedName>
        <fullName evidence="5">Protein-glutamate methylesterase/protein-glutamine glutaminase</fullName>
        <ecNumber evidence="5">3.1.1.61</ecNumber>
        <ecNumber evidence="5">3.5.1.44</ecNumber>
    </recommendedName>
</protein>
<organism evidence="10 11">
    <name type="scientific">Thioclava indica</name>
    <dbReference type="NCBI Taxonomy" id="1353528"/>
    <lineage>
        <taxon>Bacteria</taxon>
        <taxon>Pseudomonadati</taxon>
        <taxon>Pseudomonadota</taxon>
        <taxon>Alphaproteobacteria</taxon>
        <taxon>Rhodobacterales</taxon>
        <taxon>Paracoccaceae</taxon>
        <taxon>Thioclava</taxon>
    </lineage>
</organism>
<gene>
    <name evidence="5" type="primary">cheB</name>
    <name evidence="10" type="ORF">DT23_12105</name>
</gene>
<dbReference type="PIRSF" id="PIRSF000876">
    <property type="entry name" value="RR_chemtxs_CheB"/>
    <property type="match status" value="1"/>
</dbReference>
<comment type="catalytic activity">
    <reaction evidence="4 5">
        <text>[protein]-L-glutamate 5-O-methyl ester + H2O = L-glutamyl-[protein] + methanol + H(+)</text>
        <dbReference type="Rhea" id="RHEA:23236"/>
        <dbReference type="Rhea" id="RHEA-COMP:10208"/>
        <dbReference type="Rhea" id="RHEA-COMP:10311"/>
        <dbReference type="ChEBI" id="CHEBI:15377"/>
        <dbReference type="ChEBI" id="CHEBI:15378"/>
        <dbReference type="ChEBI" id="CHEBI:17790"/>
        <dbReference type="ChEBI" id="CHEBI:29973"/>
        <dbReference type="ChEBI" id="CHEBI:82795"/>
        <dbReference type="EC" id="3.1.1.61"/>
    </reaction>
</comment>
<dbReference type="GO" id="GO:0005737">
    <property type="term" value="C:cytoplasm"/>
    <property type="evidence" value="ECO:0007669"/>
    <property type="project" value="UniProtKB-SubCell"/>
</dbReference>
<comment type="subcellular location">
    <subcellularLocation>
        <location evidence="5">Cytoplasm</location>
    </subcellularLocation>
</comment>
<evidence type="ECO:0000256" key="2">
    <source>
        <dbReference type="ARBA" id="ARBA00022500"/>
    </source>
</evidence>
<evidence type="ECO:0000256" key="7">
    <source>
        <dbReference type="PROSITE-ProRule" id="PRU00169"/>
    </source>
</evidence>
<dbReference type="InterPro" id="IPR011006">
    <property type="entry name" value="CheY-like_superfamily"/>
</dbReference>
<keyword evidence="11" id="KW-1185">Reference proteome</keyword>
<dbReference type="GO" id="GO:0000156">
    <property type="term" value="F:phosphorelay response regulator activity"/>
    <property type="evidence" value="ECO:0007669"/>
    <property type="project" value="InterPro"/>
</dbReference>
<feature type="modified residue" description="4-aspartylphosphate" evidence="5 7">
    <location>
        <position position="56"/>
    </location>
</feature>
<comment type="caution">
    <text evidence="10">The sequence shown here is derived from an EMBL/GenBank/DDBJ whole genome shotgun (WGS) entry which is preliminary data.</text>
</comment>
<dbReference type="GO" id="GO:0050568">
    <property type="term" value="F:protein-glutamine glutaminase activity"/>
    <property type="evidence" value="ECO:0007669"/>
    <property type="project" value="UniProtKB-UniRule"/>
</dbReference>
<dbReference type="EMBL" id="AUNB01000014">
    <property type="protein sequence ID" value="KEO60820.1"/>
    <property type="molecule type" value="Genomic_DNA"/>
</dbReference>
<keyword evidence="5 7" id="KW-0597">Phosphoprotein</keyword>
<keyword evidence="3 5" id="KW-0378">Hydrolase</keyword>
<keyword evidence="1 5" id="KW-0963">Cytoplasm</keyword>
<dbReference type="InterPro" id="IPR000673">
    <property type="entry name" value="Sig_transdc_resp-reg_Me-estase"/>
</dbReference>
<feature type="active site" evidence="5 6">
    <location>
        <position position="280"/>
    </location>
</feature>
<dbReference type="OrthoDB" id="9793421at2"/>
<evidence type="ECO:0000259" key="9">
    <source>
        <dbReference type="PROSITE" id="PS50122"/>
    </source>
</evidence>
<name>A0A074JY48_9RHOB</name>
<dbReference type="InterPro" id="IPR001789">
    <property type="entry name" value="Sig_transdc_resp-reg_receiver"/>
</dbReference>
<evidence type="ECO:0000256" key="6">
    <source>
        <dbReference type="PROSITE-ProRule" id="PRU00050"/>
    </source>
</evidence>
<comment type="similarity">
    <text evidence="5">Belongs to the CheB family.</text>
</comment>
<dbReference type="GO" id="GO:0006935">
    <property type="term" value="P:chemotaxis"/>
    <property type="evidence" value="ECO:0007669"/>
    <property type="project" value="UniProtKB-UniRule"/>
</dbReference>
<feature type="active site" evidence="5 6">
    <location>
        <position position="159"/>
    </location>
</feature>
<dbReference type="SUPFAM" id="SSF52738">
    <property type="entry name" value="Methylesterase CheB, C-terminal domain"/>
    <property type="match status" value="1"/>
</dbReference>
<dbReference type="SUPFAM" id="SSF52172">
    <property type="entry name" value="CheY-like"/>
    <property type="match status" value="1"/>
</dbReference>
<dbReference type="RefSeq" id="WP_051697053.1">
    <property type="nucleotide sequence ID" value="NZ_AUNB01000014.1"/>
</dbReference>
<dbReference type="eggNOG" id="COG2201">
    <property type="taxonomic scope" value="Bacteria"/>
</dbReference>
<feature type="active site" evidence="5 6">
    <location>
        <position position="185"/>
    </location>
</feature>
<feature type="domain" description="CheB-type methylesterase" evidence="9">
    <location>
        <begin position="143"/>
        <end position="338"/>
    </location>
</feature>
<dbReference type="Pfam" id="PF01339">
    <property type="entry name" value="CheB_methylest"/>
    <property type="match status" value="1"/>
</dbReference>
<dbReference type="Proteomes" id="UP000027471">
    <property type="component" value="Unassembled WGS sequence"/>
</dbReference>
<dbReference type="CDD" id="cd17541">
    <property type="entry name" value="REC_CheB-like"/>
    <property type="match status" value="1"/>
</dbReference>
<comment type="PTM">
    <text evidence="5">Phosphorylated by CheA. Phosphorylation of the N-terminal regulatory domain activates the methylesterase activity.</text>
</comment>
<dbReference type="InterPro" id="IPR008248">
    <property type="entry name" value="CheB-like"/>
</dbReference>
<dbReference type="PANTHER" id="PTHR42872:SF6">
    <property type="entry name" value="PROTEIN-GLUTAMATE METHYLESTERASE_PROTEIN-GLUTAMINE GLUTAMINASE"/>
    <property type="match status" value="1"/>
</dbReference>
<evidence type="ECO:0000313" key="11">
    <source>
        <dbReference type="Proteomes" id="UP000027471"/>
    </source>
</evidence>
<evidence type="ECO:0000256" key="5">
    <source>
        <dbReference type="HAMAP-Rule" id="MF_00099"/>
    </source>
</evidence>
<dbReference type="SMART" id="SM00448">
    <property type="entry name" value="REC"/>
    <property type="match status" value="1"/>
</dbReference>
<dbReference type="EC" id="3.5.1.44" evidence="5"/>
<evidence type="ECO:0000256" key="1">
    <source>
        <dbReference type="ARBA" id="ARBA00022490"/>
    </source>
</evidence>
<evidence type="ECO:0000256" key="4">
    <source>
        <dbReference type="ARBA" id="ARBA00048267"/>
    </source>
</evidence>
<comment type="domain">
    <text evidence="5">Contains a C-terminal catalytic domain, and an N-terminal region which modulates catalytic activity.</text>
</comment>
<dbReference type="EC" id="3.1.1.61" evidence="5"/>
<dbReference type="PANTHER" id="PTHR42872">
    <property type="entry name" value="PROTEIN-GLUTAMATE METHYLESTERASE/PROTEIN-GLUTAMINE GLUTAMINASE"/>
    <property type="match status" value="1"/>
</dbReference>
<dbReference type="CDD" id="cd16432">
    <property type="entry name" value="CheB_Rec"/>
    <property type="match status" value="1"/>
</dbReference>
<dbReference type="GO" id="GO:0008984">
    <property type="term" value="F:protein-glutamate methylesterase activity"/>
    <property type="evidence" value="ECO:0007669"/>
    <property type="project" value="UniProtKB-UniRule"/>
</dbReference>
<dbReference type="PROSITE" id="PS50110">
    <property type="entry name" value="RESPONSE_REGULATORY"/>
    <property type="match status" value="1"/>
</dbReference>
<dbReference type="Gene3D" id="3.40.50.2300">
    <property type="match status" value="1"/>
</dbReference>
<evidence type="ECO:0000256" key="3">
    <source>
        <dbReference type="ARBA" id="ARBA00022801"/>
    </source>
</evidence>
<comment type="function">
    <text evidence="5">Involved in chemotaxis. Part of a chemotaxis signal transduction system that modulates chemotaxis in response to various stimuli. Catalyzes the demethylation of specific methylglutamate residues introduced into the chemoreceptors (methyl-accepting chemotaxis proteins or MCP) by CheR. Also mediates the irreversible deamidation of specific glutamine residues to glutamic acid.</text>
</comment>
<dbReference type="PROSITE" id="PS50122">
    <property type="entry name" value="CHEB"/>
    <property type="match status" value="1"/>
</dbReference>
<dbReference type="AlphaFoldDB" id="A0A074JY48"/>
<sequence>MPVKKVLIVDDSATIRHLIRSSIANDSRLQVIGEAADPYEAREKIKLLNPDVLTLDVEMPRMNGLEFLEKLMRLRPMPVIMVSTETHKGSAAALEALSLGAVECIGKPRVEATADAFWNLADLLVAAANARLHTAGPRPKLTPATGFDWNGNVILVGSSTGGVDALETLLSEFPENCPPTVITQHMPETFLASFAARLQRQIVPQFALASPQAPLEQGRVYLAPGGAHHLALTRGEPALCKLVAGDKRSGHRPSVDVLFESAQFLGERAVSVLLTGMGRDGADGMMTLRRAGARCLAQDEASSVVFGMPKVALQTGAAERAVPLEAMAGEVLALCSSQRRATQGFVTRGRAV</sequence>
<dbReference type="Pfam" id="PF00072">
    <property type="entry name" value="Response_reg"/>
    <property type="match status" value="1"/>
</dbReference>
<evidence type="ECO:0000313" key="10">
    <source>
        <dbReference type="EMBL" id="KEO60820.1"/>
    </source>
</evidence>
<feature type="domain" description="Response regulatory" evidence="8">
    <location>
        <begin position="5"/>
        <end position="122"/>
    </location>
</feature>
<dbReference type="HAMAP" id="MF_00099">
    <property type="entry name" value="CheB_chemtxs"/>
    <property type="match status" value="1"/>
</dbReference>
<comment type="catalytic activity">
    <reaction evidence="5">
        <text>L-glutaminyl-[protein] + H2O = L-glutamyl-[protein] + NH4(+)</text>
        <dbReference type="Rhea" id="RHEA:16441"/>
        <dbReference type="Rhea" id="RHEA-COMP:10207"/>
        <dbReference type="Rhea" id="RHEA-COMP:10208"/>
        <dbReference type="ChEBI" id="CHEBI:15377"/>
        <dbReference type="ChEBI" id="CHEBI:28938"/>
        <dbReference type="ChEBI" id="CHEBI:29973"/>
        <dbReference type="ChEBI" id="CHEBI:30011"/>
        <dbReference type="EC" id="3.5.1.44"/>
    </reaction>
</comment>
<evidence type="ECO:0000259" key="8">
    <source>
        <dbReference type="PROSITE" id="PS50110"/>
    </source>
</evidence>